<dbReference type="PROSITE" id="PS50893">
    <property type="entry name" value="ABC_TRANSPORTER_2"/>
    <property type="match status" value="1"/>
</dbReference>
<dbReference type="PANTHER" id="PTHR48041:SF116">
    <property type="entry name" value="PROTEIN BROWN"/>
    <property type="match status" value="1"/>
</dbReference>
<keyword evidence="7 11" id="KW-1133">Transmembrane helix</keyword>
<dbReference type="AlphaFoldDB" id="A0A9J7KQX9"/>
<protein>
    <submittedName>
        <fullName evidence="14">Broad substrate specificity ATP-binding cassette transporter ABCG2-like isoform X2</fullName>
    </submittedName>
</protein>
<dbReference type="InterPro" id="IPR027417">
    <property type="entry name" value="P-loop_NTPase"/>
</dbReference>
<dbReference type="GO" id="GO:0042626">
    <property type="term" value="F:ATPase-coupled transmembrane transporter activity"/>
    <property type="evidence" value="ECO:0000318"/>
    <property type="project" value="GO_Central"/>
</dbReference>
<evidence type="ECO:0000256" key="3">
    <source>
        <dbReference type="ARBA" id="ARBA00022448"/>
    </source>
</evidence>
<reference evidence="14" key="2">
    <citation type="submission" date="2025-08" db="UniProtKB">
        <authorList>
            <consortium name="RefSeq"/>
        </authorList>
    </citation>
    <scope>IDENTIFICATION</scope>
    <source>
        <strain evidence="14">S238N-H82</strain>
        <tissue evidence="14">Testes</tissue>
    </source>
</reference>
<dbReference type="InterPro" id="IPR050352">
    <property type="entry name" value="ABCG_transporters"/>
</dbReference>
<feature type="transmembrane region" description="Helical" evidence="11">
    <location>
        <begin position="470"/>
        <end position="492"/>
    </location>
</feature>
<evidence type="ECO:0000256" key="11">
    <source>
        <dbReference type="SAM" id="Phobius"/>
    </source>
</evidence>
<dbReference type="InterPro" id="IPR003593">
    <property type="entry name" value="AAA+_ATPase"/>
</dbReference>
<keyword evidence="9" id="KW-0175">Coiled coil</keyword>
<evidence type="ECO:0000256" key="8">
    <source>
        <dbReference type="ARBA" id="ARBA00023136"/>
    </source>
</evidence>
<feature type="transmembrane region" description="Helical" evidence="11">
    <location>
        <begin position="513"/>
        <end position="540"/>
    </location>
</feature>
<evidence type="ECO:0000256" key="1">
    <source>
        <dbReference type="ARBA" id="ARBA00004141"/>
    </source>
</evidence>
<evidence type="ECO:0000256" key="9">
    <source>
        <dbReference type="SAM" id="Coils"/>
    </source>
</evidence>
<dbReference type="RefSeq" id="XP_035668587.1">
    <property type="nucleotide sequence ID" value="XM_035812694.1"/>
</dbReference>
<evidence type="ECO:0000256" key="4">
    <source>
        <dbReference type="ARBA" id="ARBA00022692"/>
    </source>
</evidence>
<comment type="subcellular location">
    <subcellularLocation>
        <location evidence="1">Membrane</location>
        <topology evidence="1">Multi-pass membrane protein</topology>
    </subcellularLocation>
</comment>
<keyword evidence="3" id="KW-0813">Transport</keyword>
<keyword evidence="6" id="KW-0067">ATP-binding</keyword>
<sequence length="705" mass="77665">MAEVQRHDGNGIVLLSMKESGGEMAQVTPKDTNGGVDGANGEVPPSSTSPTWLSRSGSGKRRDRGITLTCHGVGYEVDVKARACAKAVKKQILQNINGIFKPGMNAIMGPTGGGKTTLLDVLAARKEPEGLSGVVLADGGPLPNNFKCMTGYVVQDDIIMGTLTVRENLEFSAALRLPTSISHKEKKERVRQVLVELGLTQCAETKVGTEMIRGVSGGERKRTNIGMELITAPPVLFLDEPTTGLDASTANVVMMLLQRLSQRGKTIIFSIHQPRFSIFRLFDSLMLLANGEVVYHGASGQALDYFQSIGHECELHNNPADFFLDVINGDSTAVAAVMQDIEKEEKMEELSVEVLNENNKKDIANSENDGALLSQQYTKSRYYQETMSQLEPLVEKQDTLGTKYTKQEVSYRTSFLHQCKVVIKRTLKNLVRNPQASVAQVMLNIIFALIIGIIYLQIDDSASTGVQNRTGVIFFLATNMVFGSTTAVTIFANERPIFVHESASGYYRVSTYFFSKIFCDVIPMRLIPVSIFGLIAYWMIGLRPEVGAFFFFLLTLFSTTMAASSIAFAISATTPIFQVAQIFITLAFIFMLLMGGFLVNLGSVGPWINWLKYFSIVRYCINGLTIPEFRDRQFCDAGNITSTAAPVGEPNVVGSVCVSGNTYMTVQEIDYTLFGQWSNMLGLWGIMIICLTLCYIQLRRIKKLK</sequence>
<dbReference type="Pfam" id="PF00005">
    <property type="entry name" value="ABC_tran"/>
    <property type="match status" value="1"/>
</dbReference>
<dbReference type="FunFam" id="3.40.50.300:FF:000622">
    <property type="entry name" value="ATP-binding cassette sub-family G member 2"/>
    <property type="match status" value="1"/>
</dbReference>
<feature type="domain" description="ABC transporter" evidence="12">
    <location>
        <begin position="74"/>
        <end position="315"/>
    </location>
</feature>
<proteinExistence type="inferred from homology"/>
<feature type="transmembrane region" description="Helical" evidence="11">
    <location>
        <begin position="438"/>
        <end position="458"/>
    </location>
</feature>
<dbReference type="GO" id="GO:0055085">
    <property type="term" value="P:transmembrane transport"/>
    <property type="evidence" value="ECO:0000318"/>
    <property type="project" value="GO_Central"/>
</dbReference>
<feature type="transmembrane region" description="Helical" evidence="11">
    <location>
        <begin position="546"/>
        <end position="570"/>
    </location>
</feature>
<dbReference type="Proteomes" id="UP000001554">
    <property type="component" value="Chromosome 3"/>
</dbReference>
<dbReference type="GO" id="GO:0016324">
    <property type="term" value="C:apical plasma membrane"/>
    <property type="evidence" value="ECO:0007669"/>
    <property type="project" value="UniProtKB-ARBA"/>
</dbReference>
<dbReference type="CDD" id="cd03213">
    <property type="entry name" value="ABCG_EPDR"/>
    <property type="match status" value="1"/>
</dbReference>
<dbReference type="GO" id="GO:0015562">
    <property type="term" value="F:efflux transmembrane transporter activity"/>
    <property type="evidence" value="ECO:0007669"/>
    <property type="project" value="UniProtKB-ARBA"/>
</dbReference>
<evidence type="ECO:0000259" key="12">
    <source>
        <dbReference type="PROSITE" id="PS50893"/>
    </source>
</evidence>
<dbReference type="GO" id="GO:0005886">
    <property type="term" value="C:plasma membrane"/>
    <property type="evidence" value="ECO:0000318"/>
    <property type="project" value="GO_Central"/>
</dbReference>
<keyword evidence="8 11" id="KW-0472">Membrane</keyword>
<dbReference type="SMART" id="SM00382">
    <property type="entry name" value="AAA"/>
    <property type="match status" value="1"/>
</dbReference>
<dbReference type="InterPro" id="IPR003439">
    <property type="entry name" value="ABC_transporter-like_ATP-bd"/>
</dbReference>
<evidence type="ECO:0000313" key="13">
    <source>
        <dbReference type="Proteomes" id="UP000001554"/>
    </source>
</evidence>
<dbReference type="Gene3D" id="3.40.50.300">
    <property type="entry name" value="P-loop containing nucleotide triphosphate hydrolases"/>
    <property type="match status" value="1"/>
</dbReference>
<dbReference type="GO" id="GO:0016887">
    <property type="term" value="F:ATP hydrolysis activity"/>
    <property type="evidence" value="ECO:0007669"/>
    <property type="project" value="InterPro"/>
</dbReference>
<evidence type="ECO:0000256" key="7">
    <source>
        <dbReference type="ARBA" id="ARBA00022989"/>
    </source>
</evidence>
<dbReference type="InterPro" id="IPR013525">
    <property type="entry name" value="ABC2_TM"/>
</dbReference>
<dbReference type="GO" id="GO:0008514">
    <property type="term" value="F:organic anion transmembrane transporter activity"/>
    <property type="evidence" value="ECO:0007669"/>
    <property type="project" value="UniProtKB-ARBA"/>
</dbReference>
<feature type="transmembrane region" description="Helical" evidence="11">
    <location>
        <begin position="681"/>
        <end position="698"/>
    </location>
</feature>
<evidence type="ECO:0000256" key="2">
    <source>
        <dbReference type="ARBA" id="ARBA00005814"/>
    </source>
</evidence>
<dbReference type="GeneID" id="118410845"/>
<name>A0A9J7KQX9_BRAFL</name>
<feature type="transmembrane region" description="Helical" evidence="11">
    <location>
        <begin position="582"/>
        <end position="608"/>
    </location>
</feature>
<accession>A0A9J7KQX9</accession>
<dbReference type="PANTHER" id="PTHR48041">
    <property type="entry name" value="ABC TRANSPORTER G FAMILY MEMBER 28"/>
    <property type="match status" value="1"/>
</dbReference>
<evidence type="ECO:0000256" key="6">
    <source>
        <dbReference type="ARBA" id="ARBA00022840"/>
    </source>
</evidence>
<dbReference type="SUPFAM" id="SSF52540">
    <property type="entry name" value="P-loop containing nucleoside triphosphate hydrolases"/>
    <property type="match status" value="1"/>
</dbReference>
<gene>
    <name evidence="14" type="primary">LOC118410845</name>
</gene>
<dbReference type="GO" id="GO:0140359">
    <property type="term" value="F:ABC-type transporter activity"/>
    <property type="evidence" value="ECO:0007669"/>
    <property type="project" value="InterPro"/>
</dbReference>
<dbReference type="GO" id="GO:0005524">
    <property type="term" value="F:ATP binding"/>
    <property type="evidence" value="ECO:0007669"/>
    <property type="project" value="UniProtKB-KW"/>
</dbReference>
<keyword evidence="4 11" id="KW-0812">Transmembrane</keyword>
<dbReference type="Pfam" id="PF01061">
    <property type="entry name" value="ABC2_membrane"/>
    <property type="match status" value="1"/>
</dbReference>
<keyword evidence="13" id="KW-1185">Reference proteome</keyword>
<evidence type="ECO:0000313" key="14">
    <source>
        <dbReference type="RefSeq" id="XP_035668587.1"/>
    </source>
</evidence>
<organism evidence="13 14">
    <name type="scientific">Branchiostoma floridae</name>
    <name type="common">Florida lancelet</name>
    <name type="synonym">Amphioxus</name>
    <dbReference type="NCBI Taxonomy" id="7739"/>
    <lineage>
        <taxon>Eukaryota</taxon>
        <taxon>Metazoa</taxon>
        <taxon>Chordata</taxon>
        <taxon>Cephalochordata</taxon>
        <taxon>Leptocardii</taxon>
        <taxon>Amphioxiformes</taxon>
        <taxon>Branchiostomatidae</taxon>
        <taxon>Branchiostoma</taxon>
    </lineage>
</organism>
<keyword evidence="5" id="KW-0547">Nucleotide-binding</keyword>
<evidence type="ECO:0000256" key="10">
    <source>
        <dbReference type="SAM" id="MobiDB-lite"/>
    </source>
</evidence>
<feature type="region of interest" description="Disordered" evidence="10">
    <location>
        <begin position="19"/>
        <end position="62"/>
    </location>
</feature>
<dbReference type="OMA" id="PWLAWIK"/>
<comment type="similarity">
    <text evidence="2">Belongs to the ABC transporter superfamily. ABCG family. Eye pigment precursor importer (TC 3.A.1.204) subfamily.</text>
</comment>
<reference evidence="13" key="1">
    <citation type="journal article" date="2020" name="Nat. Ecol. Evol.">
        <title>Deeply conserved synteny resolves early events in vertebrate evolution.</title>
        <authorList>
            <person name="Simakov O."/>
            <person name="Marletaz F."/>
            <person name="Yue J.X."/>
            <person name="O'Connell B."/>
            <person name="Jenkins J."/>
            <person name="Brandt A."/>
            <person name="Calef R."/>
            <person name="Tung C.H."/>
            <person name="Huang T.K."/>
            <person name="Schmutz J."/>
            <person name="Satoh N."/>
            <person name="Yu J.K."/>
            <person name="Putnam N.H."/>
            <person name="Green R.E."/>
            <person name="Rokhsar D.S."/>
        </authorList>
    </citation>
    <scope>NUCLEOTIDE SEQUENCE [LARGE SCALE GENOMIC DNA]</scope>
    <source>
        <strain evidence="13">S238N-H82</strain>
    </source>
</reference>
<feature type="coiled-coil region" evidence="9">
    <location>
        <begin position="338"/>
        <end position="367"/>
    </location>
</feature>
<evidence type="ECO:0000256" key="5">
    <source>
        <dbReference type="ARBA" id="ARBA00022741"/>
    </source>
</evidence>